<dbReference type="Pfam" id="PF20789">
    <property type="entry name" value="4HBT_3C"/>
    <property type="match status" value="1"/>
</dbReference>
<evidence type="ECO:0000313" key="3">
    <source>
        <dbReference type="EMBL" id="KAL1882971.1"/>
    </source>
</evidence>
<proteinExistence type="predicted"/>
<evidence type="ECO:0000313" key="4">
    <source>
        <dbReference type="Proteomes" id="UP001583177"/>
    </source>
</evidence>
<dbReference type="InterPro" id="IPR029069">
    <property type="entry name" value="HotDog_dom_sf"/>
</dbReference>
<dbReference type="Pfam" id="PF13622">
    <property type="entry name" value="4HBT_3"/>
    <property type="match status" value="1"/>
</dbReference>
<dbReference type="SUPFAM" id="SSF54637">
    <property type="entry name" value="Thioesterase/thiol ester dehydrase-isomerase"/>
    <property type="match status" value="1"/>
</dbReference>
<dbReference type="InterPro" id="IPR042171">
    <property type="entry name" value="Acyl-CoA_hotdog"/>
</dbReference>
<dbReference type="InterPro" id="IPR049450">
    <property type="entry name" value="ACOT8-like_C"/>
</dbReference>
<protein>
    <recommendedName>
        <fullName evidence="5">Thioesterase family protein</fullName>
    </recommendedName>
</protein>
<comment type="caution">
    <text evidence="3">The sequence shown here is derived from an EMBL/GenBank/DDBJ whole genome shotgun (WGS) entry which is preliminary data.</text>
</comment>
<dbReference type="PANTHER" id="PTHR38110:SF1">
    <property type="entry name" value="THIOESTERASE DOMAIN-CONTAINING PROTEIN"/>
    <property type="match status" value="1"/>
</dbReference>
<reference evidence="3 4" key="1">
    <citation type="journal article" date="2024" name="IMA Fungus">
        <title>IMA Genome - F19 : A genome assembly and annotation guide to empower mycologists, including annotated draft genome sequences of Ceratocystis pirilliformis, Diaporthe australafricana, Fusarium ophioides, Paecilomyces lecythidis, and Sporothrix stenoceras.</title>
        <authorList>
            <person name="Aylward J."/>
            <person name="Wilson A.M."/>
            <person name="Visagie C.M."/>
            <person name="Spraker J."/>
            <person name="Barnes I."/>
            <person name="Buitendag C."/>
            <person name="Ceriani C."/>
            <person name="Del Mar Angel L."/>
            <person name="du Plessis D."/>
            <person name="Fuchs T."/>
            <person name="Gasser K."/>
            <person name="Kramer D."/>
            <person name="Li W."/>
            <person name="Munsamy K."/>
            <person name="Piso A."/>
            <person name="Price J.L."/>
            <person name="Sonnekus B."/>
            <person name="Thomas C."/>
            <person name="van der Nest A."/>
            <person name="van Dijk A."/>
            <person name="van Heerden A."/>
            <person name="van Vuuren N."/>
            <person name="Yilmaz N."/>
            <person name="Duong T.A."/>
            <person name="van der Merwe N.A."/>
            <person name="Wingfield M.J."/>
            <person name="Wingfield B.D."/>
        </authorList>
    </citation>
    <scope>NUCLEOTIDE SEQUENCE [LARGE SCALE GENOMIC DNA]</scope>
    <source>
        <strain evidence="3 4">CMW 18300</strain>
    </source>
</reference>
<dbReference type="PANTHER" id="PTHR38110">
    <property type="entry name" value="CHROMOSOME 23, WHOLE GENOME SHOTGUN SEQUENCE"/>
    <property type="match status" value="1"/>
</dbReference>
<accession>A0ABR3Y4X0</accession>
<organism evidence="3 4">
    <name type="scientific">Diaporthe australafricana</name>
    <dbReference type="NCBI Taxonomy" id="127596"/>
    <lineage>
        <taxon>Eukaryota</taxon>
        <taxon>Fungi</taxon>
        <taxon>Dikarya</taxon>
        <taxon>Ascomycota</taxon>
        <taxon>Pezizomycotina</taxon>
        <taxon>Sordariomycetes</taxon>
        <taxon>Sordariomycetidae</taxon>
        <taxon>Diaporthales</taxon>
        <taxon>Diaporthaceae</taxon>
        <taxon>Diaporthe</taxon>
    </lineage>
</organism>
<dbReference type="InterPro" id="IPR049449">
    <property type="entry name" value="TesB_ACOT8-like_N"/>
</dbReference>
<dbReference type="Proteomes" id="UP001583177">
    <property type="component" value="Unassembled WGS sequence"/>
</dbReference>
<feature type="domain" description="Acyl-CoA thioesterase-like C-terminal" evidence="2">
    <location>
        <begin position="174"/>
        <end position="320"/>
    </location>
</feature>
<dbReference type="Gene3D" id="2.40.160.210">
    <property type="entry name" value="Acyl-CoA thioesterase, double hotdog domain"/>
    <property type="match status" value="1"/>
</dbReference>
<evidence type="ECO:0000259" key="1">
    <source>
        <dbReference type="Pfam" id="PF13622"/>
    </source>
</evidence>
<name>A0ABR3Y4X0_9PEZI</name>
<evidence type="ECO:0008006" key="5">
    <source>
        <dbReference type="Google" id="ProtNLM"/>
    </source>
</evidence>
<dbReference type="InterPro" id="IPR052389">
    <property type="entry name" value="Sec_Metab_Biosynth-Assoc"/>
</dbReference>
<feature type="domain" description="Acyl-CoA thioesterase-like N-terminal HotDog" evidence="1">
    <location>
        <begin position="25"/>
        <end position="114"/>
    </location>
</feature>
<dbReference type="EMBL" id="JAWRVE010000003">
    <property type="protein sequence ID" value="KAL1882971.1"/>
    <property type="molecule type" value="Genomic_DNA"/>
</dbReference>
<gene>
    <name evidence="3" type="ORF">Daus18300_000609</name>
</gene>
<sequence>MTTSILEKQIGLRQLASDTFTANWHSDWAVGPTLLGGCVAAIVQLTAQTYLQTDPVLLKVNQPDILNLHIEFLRVCTHDDSTIKAVPLKIGGTVSTIQLQLLQDDKVKVIALATAINFDRSLGPTVPKSESWKFSPPPKPKPDFEAVLAHKLDPNWVPAGYDGEILPMTGRLLVLDPRGGFPDNGVCDAWNGFLGDERINATYLAVMSEVMPSMSDTLLRNGGPYDARVFQERAEQWAQKNPGVPLVLNANSVAEMMEGATINTTLTLDIEYKRRIPSNGLRFTFTRATAKTLLDGRMDVNLTICNEDMDVVCLARQIILALGVQRKFGAEDKESGSKL</sequence>
<evidence type="ECO:0000259" key="2">
    <source>
        <dbReference type="Pfam" id="PF20789"/>
    </source>
</evidence>
<keyword evidence="4" id="KW-1185">Reference proteome</keyword>